<dbReference type="GO" id="GO:0016491">
    <property type="term" value="F:oxidoreductase activity"/>
    <property type="evidence" value="ECO:0007669"/>
    <property type="project" value="InterPro"/>
</dbReference>
<dbReference type="Gene3D" id="3.40.109.10">
    <property type="entry name" value="NADH Oxidase"/>
    <property type="match status" value="1"/>
</dbReference>
<dbReference type="SUPFAM" id="SSF55469">
    <property type="entry name" value="FMN-dependent nitroreductase-like"/>
    <property type="match status" value="2"/>
</dbReference>
<dbReference type="NCBIfam" id="NF047509">
    <property type="entry name" value="Rv3131_FMN_oxido"/>
    <property type="match status" value="1"/>
</dbReference>
<reference evidence="1" key="1">
    <citation type="submission" date="2021-01" db="EMBL/GenBank/DDBJ databases">
        <title>Whole genome shotgun sequence of Rugosimonospora africana NBRC 104875.</title>
        <authorList>
            <person name="Komaki H."/>
            <person name="Tamura T."/>
        </authorList>
    </citation>
    <scope>NUCLEOTIDE SEQUENCE</scope>
    <source>
        <strain evidence="1">NBRC 104875</strain>
    </source>
</reference>
<dbReference type="EMBL" id="BONZ01000077">
    <property type="protein sequence ID" value="GIH19201.1"/>
    <property type="molecule type" value="Genomic_DNA"/>
</dbReference>
<dbReference type="AlphaFoldDB" id="A0A8J3QZ30"/>
<dbReference type="PANTHER" id="PTHR23026">
    <property type="entry name" value="NADPH NITROREDUCTASE"/>
    <property type="match status" value="1"/>
</dbReference>
<accession>A0A8J3QZ30</accession>
<comment type="caution">
    <text evidence="1">The sequence shown here is derived from an EMBL/GenBank/DDBJ whole genome shotgun (WGS) entry which is preliminary data.</text>
</comment>
<protein>
    <submittedName>
        <fullName evidence="1">NAD(P)H nitroreductase</fullName>
    </submittedName>
</protein>
<dbReference type="Proteomes" id="UP000642748">
    <property type="component" value="Unassembled WGS sequence"/>
</dbReference>
<name>A0A8J3QZ30_9ACTN</name>
<dbReference type="InterPro" id="IPR050627">
    <property type="entry name" value="Nitroreductase/BluB"/>
</dbReference>
<organism evidence="1 2">
    <name type="scientific">Rugosimonospora africana</name>
    <dbReference type="NCBI Taxonomy" id="556532"/>
    <lineage>
        <taxon>Bacteria</taxon>
        <taxon>Bacillati</taxon>
        <taxon>Actinomycetota</taxon>
        <taxon>Actinomycetes</taxon>
        <taxon>Micromonosporales</taxon>
        <taxon>Micromonosporaceae</taxon>
        <taxon>Rugosimonospora</taxon>
    </lineage>
</organism>
<keyword evidence="2" id="KW-1185">Reference proteome</keyword>
<evidence type="ECO:0000313" key="2">
    <source>
        <dbReference type="Proteomes" id="UP000642748"/>
    </source>
</evidence>
<dbReference type="InterPro" id="IPR000415">
    <property type="entry name" value="Nitroreductase-like"/>
</dbReference>
<sequence>MQPITDALARAAATAGYAPSIHNSQPWHWRVHDEVLDLYADHSRRLGITDPDGRLAVLSCGAALHHARTALSAQGWDARVIRLPEAAEADHLATITTAGRIPVTARALRRVQTIEIRHTDRRPVTATPVDGDRLSAVMAAVEREGARLHVVPAGRIVELASAVSFAQRTEAAEEAWRAELAYWTGGTRPTGTGVPDAAIPDRPTQTTVASRDFGHAGALPVSAEHDTGATFAILYGEQDCATGWLRAGEALSDAWLTATELGLSVLPLSAATEVPATRLALRRLLADLGEPYLVLRLGVADPDHAGAPHTPRLRADQTIERP</sequence>
<gene>
    <name evidence="1" type="ORF">Raf01_73730</name>
</gene>
<dbReference type="PANTHER" id="PTHR23026:SF123">
    <property type="entry name" value="NAD(P)H NITROREDUCTASE RV3131-RELATED"/>
    <property type="match status" value="1"/>
</dbReference>
<evidence type="ECO:0000313" key="1">
    <source>
        <dbReference type="EMBL" id="GIH19201.1"/>
    </source>
</evidence>
<proteinExistence type="predicted"/>